<protein>
    <recommendedName>
        <fullName evidence="8">Flavin-containing monooxygenase</fullName>
        <ecNumber evidence="8">1.-.-.-</ecNumber>
    </recommendedName>
</protein>
<keyword evidence="5" id="KW-0521">NADP</keyword>
<evidence type="ECO:0000256" key="7">
    <source>
        <dbReference type="ARBA" id="ARBA00023033"/>
    </source>
</evidence>
<evidence type="ECO:0000256" key="4">
    <source>
        <dbReference type="ARBA" id="ARBA00022827"/>
    </source>
</evidence>
<keyword evidence="4 8" id="KW-0274">FAD</keyword>
<dbReference type="FunFam" id="3.50.50.60:FF:000138">
    <property type="entry name" value="Flavin-containing monooxygenase"/>
    <property type="match status" value="1"/>
</dbReference>
<evidence type="ECO:0000313" key="9">
    <source>
        <dbReference type="EnsemblMetazoa" id="CLYHEMP001852.1"/>
    </source>
</evidence>
<dbReference type="GO" id="GO:0004499">
    <property type="term" value="F:N,N-dimethylaniline monooxygenase activity"/>
    <property type="evidence" value="ECO:0007669"/>
    <property type="project" value="InterPro"/>
</dbReference>
<name>A0A7M5WII3_9CNID</name>
<evidence type="ECO:0000256" key="2">
    <source>
        <dbReference type="ARBA" id="ARBA00009183"/>
    </source>
</evidence>
<dbReference type="GO" id="GO:0050660">
    <property type="term" value="F:flavin adenine dinucleotide binding"/>
    <property type="evidence" value="ECO:0007669"/>
    <property type="project" value="InterPro"/>
</dbReference>
<comment type="similarity">
    <text evidence="2 8">Belongs to the FMO family.</text>
</comment>
<dbReference type="PANTHER" id="PTHR23023">
    <property type="entry name" value="DIMETHYLANILINE MONOOXYGENASE"/>
    <property type="match status" value="1"/>
</dbReference>
<keyword evidence="10" id="KW-1185">Reference proteome</keyword>
<dbReference type="Pfam" id="PF00743">
    <property type="entry name" value="FMO-like"/>
    <property type="match status" value="1"/>
</dbReference>
<sequence length="459" mass="53083">MSRGITDKKVCLIGAGPCGITLLSAFSDAKSRGEAIPQVVCFEKQEQISGLWNYTWRTGLTAHGDALPNSMYRHLWSNGPKECLEFPDYTFMDHFKKPIPSFPPRAVLQDYILGKANKYNVGQFVKTSHAVRHVEEKGTQFLVTYEDLVNHQTYNEVFDYVVCATGHYTVPHFPQYPGLDKFDGRVMHAHDFRSAEEFKNKTIVLIGSSYSAEDISLQLYKYGAKKCIISYRKNPMGYKWPAAIVEKPALIKVEGSNKFHFTDGTIEEVDDVIFCTGYQHYFPFMSQNLRLFATNIMYPDHLYKGIMWHRNPNCLYMGMSDQYYTYTMFDTQGLWIRDYVMGKINIGDVGKRSEHMKQWYDRGQALKNAVEEIEFQRDYVHDLVADMPNYPKKHDINIIAEHLKVWKVHKSEDILTYRDHSFTSPNDGHLACKHVLPWIKSFDDSLEGYVNQTEKSQPA</sequence>
<dbReference type="AlphaFoldDB" id="A0A7M5WII3"/>
<evidence type="ECO:0000256" key="5">
    <source>
        <dbReference type="ARBA" id="ARBA00022857"/>
    </source>
</evidence>
<dbReference type="GeneID" id="136801724"/>
<dbReference type="RefSeq" id="XP_066914484.1">
    <property type="nucleotide sequence ID" value="XM_067058383.1"/>
</dbReference>
<reference evidence="9" key="1">
    <citation type="submission" date="2021-01" db="UniProtKB">
        <authorList>
            <consortium name="EnsemblMetazoa"/>
        </authorList>
    </citation>
    <scope>IDENTIFICATION</scope>
</reference>
<comment type="cofactor">
    <cofactor evidence="1 8">
        <name>FAD</name>
        <dbReference type="ChEBI" id="CHEBI:57692"/>
    </cofactor>
</comment>
<dbReference type="SUPFAM" id="SSF51905">
    <property type="entry name" value="FAD/NAD(P)-binding domain"/>
    <property type="match status" value="1"/>
</dbReference>
<evidence type="ECO:0000313" key="10">
    <source>
        <dbReference type="Proteomes" id="UP000594262"/>
    </source>
</evidence>
<evidence type="ECO:0000256" key="3">
    <source>
        <dbReference type="ARBA" id="ARBA00022630"/>
    </source>
</evidence>
<evidence type="ECO:0000256" key="6">
    <source>
        <dbReference type="ARBA" id="ARBA00023002"/>
    </source>
</evidence>
<dbReference type="InterPro" id="IPR036188">
    <property type="entry name" value="FAD/NAD-bd_sf"/>
</dbReference>
<dbReference type="OrthoDB" id="66881at2759"/>
<dbReference type="InterPro" id="IPR020946">
    <property type="entry name" value="Flavin_mOase-like"/>
</dbReference>
<evidence type="ECO:0000256" key="8">
    <source>
        <dbReference type="RuleBase" id="RU361177"/>
    </source>
</evidence>
<dbReference type="Proteomes" id="UP000594262">
    <property type="component" value="Unplaced"/>
</dbReference>
<proteinExistence type="inferred from homology"/>
<organism evidence="9 10">
    <name type="scientific">Clytia hemisphaerica</name>
    <dbReference type="NCBI Taxonomy" id="252671"/>
    <lineage>
        <taxon>Eukaryota</taxon>
        <taxon>Metazoa</taxon>
        <taxon>Cnidaria</taxon>
        <taxon>Hydrozoa</taxon>
        <taxon>Hydroidolina</taxon>
        <taxon>Leptothecata</taxon>
        <taxon>Obeliida</taxon>
        <taxon>Clytiidae</taxon>
        <taxon>Clytia</taxon>
    </lineage>
</organism>
<accession>A0A7M5WII3</accession>
<evidence type="ECO:0000256" key="1">
    <source>
        <dbReference type="ARBA" id="ARBA00001974"/>
    </source>
</evidence>
<dbReference type="EC" id="1.-.-.-" evidence="8"/>
<keyword evidence="7 8" id="KW-0503">Monooxygenase</keyword>
<dbReference type="EnsemblMetazoa" id="CLYHEMT001852.1">
    <property type="protein sequence ID" value="CLYHEMP001852.1"/>
    <property type="gene ID" value="CLYHEMG001852"/>
</dbReference>
<dbReference type="InterPro" id="IPR050346">
    <property type="entry name" value="FMO-like"/>
</dbReference>
<dbReference type="GO" id="GO:0050661">
    <property type="term" value="F:NADP binding"/>
    <property type="evidence" value="ECO:0007669"/>
    <property type="project" value="InterPro"/>
</dbReference>
<dbReference type="Gene3D" id="3.50.50.60">
    <property type="entry name" value="FAD/NAD(P)-binding domain"/>
    <property type="match status" value="2"/>
</dbReference>
<keyword evidence="3 8" id="KW-0285">Flavoprotein</keyword>
<keyword evidence="6 8" id="KW-0560">Oxidoreductase</keyword>